<gene>
    <name evidence="2" type="ORF">NX02_22160</name>
</gene>
<feature type="compositionally biased region" description="Low complexity" evidence="1">
    <location>
        <begin position="31"/>
        <end position="40"/>
    </location>
</feature>
<protein>
    <submittedName>
        <fullName evidence="2">Uncharacterized protein</fullName>
    </submittedName>
</protein>
<dbReference type="HOGENOM" id="CLU_2901928_0_0_5"/>
<dbReference type="EMBL" id="CP006644">
    <property type="protein sequence ID" value="AHE56057.1"/>
    <property type="molecule type" value="Genomic_DNA"/>
</dbReference>
<reference evidence="2 3" key="1">
    <citation type="submission" date="2013-07" db="EMBL/GenBank/DDBJ databases">
        <title>Completed genome of Sphingomonas sanxanigenens NX02.</title>
        <authorList>
            <person name="Ma T."/>
            <person name="Huang H."/>
            <person name="Wu M."/>
            <person name="Li X."/>
            <person name="Li G."/>
        </authorList>
    </citation>
    <scope>NUCLEOTIDE SEQUENCE [LARGE SCALE GENOMIC DNA]</scope>
    <source>
        <strain evidence="2 3">NX02</strain>
    </source>
</reference>
<name>W0AHQ6_9SPHN</name>
<keyword evidence="3" id="KW-1185">Reference proteome</keyword>
<dbReference type="Proteomes" id="UP000018851">
    <property type="component" value="Chromosome"/>
</dbReference>
<accession>W0AHQ6</accession>
<evidence type="ECO:0000256" key="1">
    <source>
        <dbReference type="SAM" id="MobiDB-lite"/>
    </source>
</evidence>
<feature type="region of interest" description="Disordered" evidence="1">
    <location>
        <begin position="26"/>
        <end position="62"/>
    </location>
</feature>
<sequence>MSDSAIMAARVATLSSLLAWTLRRPAPAPPAAGDVGRADGVIGGSGRRRRNHPNSLISHVLR</sequence>
<dbReference type="KEGG" id="ssan:NX02_22160"/>
<dbReference type="AlphaFoldDB" id="W0AHQ6"/>
<feature type="compositionally biased region" description="Polar residues" evidence="1">
    <location>
        <begin position="53"/>
        <end position="62"/>
    </location>
</feature>
<proteinExistence type="predicted"/>
<evidence type="ECO:0000313" key="3">
    <source>
        <dbReference type="Proteomes" id="UP000018851"/>
    </source>
</evidence>
<organism evidence="2 3">
    <name type="scientific">Sphingomonas sanxanigenens DSM 19645 = NX02</name>
    <dbReference type="NCBI Taxonomy" id="1123269"/>
    <lineage>
        <taxon>Bacteria</taxon>
        <taxon>Pseudomonadati</taxon>
        <taxon>Pseudomonadota</taxon>
        <taxon>Alphaproteobacteria</taxon>
        <taxon>Sphingomonadales</taxon>
        <taxon>Sphingomonadaceae</taxon>
        <taxon>Sphingomonas</taxon>
    </lineage>
</organism>
<evidence type="ECO:0000313" key="2">
    <source>
        <dbReference type="EMBL" id="AHE56057.1"/>
    </source>
</evidence>